<comment type="caution">
    <text evidence="6">The sequence shown here is derived from an EMBL/GenBank/DDBJ whole genome shotgun (WGS) entry which is preliminary data.</text>
</comment>
<organism evidence="6 7">
    <name type="scientific">Cloeon dipterum</name>
    <dbReference type="NCBI Taxonomy" id="197152"/>
    <lineage>
        <taxon>Eukaryota</taxon>
        <taxon>Metazoa</taxon>
        <taxon>Ecdysozoa</taxon>
        <taxon>Arthropoda</taxon>
        <taxon>Hexapoda</taxon>
        <taxon>Insecta</taxon>
        <taxon>Pterygota</taxon>
        <taxon>Palaeoptera</taxon>
        <taxon>Ephemeroptera</taxon>
        <taxon>Pisciforma</taxon>
        <taxon>Baetidae</taxon>
        <taxon>Cloeon</taxon>
    </lineage>
</organism>
<keyword evidence="5" id="KW-0472">Membrane</keyword>
<dbReference type="PANTHER" id="PTHR12665">
    <property type="entry name" value="ORMDL PROTEINS"/>
    <property type="match status" value="1"/>
</dbReference>
<dbReference type="InterPro" id="IPR007203">
    <property type="entry name" value="ORMDL"/>
</dbReference>
<proteinExistence type="inferred from homology"/>
<evidence type="ECO:0008006" key="8">
    <source>
        <dbReference type="Google" id="ProtNLM"/>
    </source>
</evidence>
<dbReference type="AlphaFoldDB" id="A0A8S1CWV2"/>
<evidence type="ECO:0000313" key="7">
    <source>
        <dbReference type="Proteomes" id="UP000494165"/>
    </source>
</evidence>
<evidence type="ECO:0000256" key="1">
    <source>
        <dbReference type="ARBA" id="ARBA00004141"/>
    </source>
</evidence>
<dbReference type="OrthoDB" id="1932233at2759"/>
<keyword evidence="4" id="KW-1133">Transmembrane helix</keyword>
<dbReference type="EMBL" id="CADEPI010000070">
    <property type="protein sequence ID" value="CAB3372251.1"/>
    <property type="molecule type" value="Genomic_DNA"/>
</dbReference>
<comment type="similarity">
    <text evidence="2">Belongs to the ORM family.</text>
</comment>
<keyword evidence="3" id="KW-0812">Transmembrane</keyword>
<evidence type="ECO:0000256" key="3">
    <source>
        <dbReference type="ARBA" id="ARBA00022692"/>
    </source>
</evidence>
<keyword evidence="7" id="KW-1185">Reference proteome</keyword>
<reference evidence="6 7" key="1">
    <citation type="submission" date="2020-04" db="EMBL/GenBank/DDBJ databases">
        <authorList>
            <person name="Alioto T."/>
            <person name="Alioto T."/>
            <person name="Gomez Garrido J."/>
        </authorList>
    </citation>
    <scope>NUCLEOTIDE SEQUENCE [LARGE SCALE GENOMIC DNA]</scope>
</reference>
<sequence>MSQHHAVLHLSLLSIPFISTSTAWTLTNLIHSLFHLVFLHILKGSIWDTQDQGRSRELTQWEQIDSGVQFTSTRKFFTAAPVIMFLLTTFYTKVPNGALSTK</sequence>
<accession>A0A8S1CWV2</accession>
<dbReference type="GO" id="GO:2000303">
    <property type="term" value="P:regulation of ceramide biosynthetic process"/>
    <property type="evidence" value="ECO:0007669"/>
    <property type="project" value="UniProtKB-ARBA"/>
</dbReference>
<protein>
    <recommendedName>
        <fullName evidence="8">ORM1-like protein 3</fullName>
    </recommendedName>
</protein>
<dbReference type="Proteomes" id="UP000494165">
    <property type="component" value="Unassembled WGS sequence"/>
</dbReference>
<comment type="subcellular location">
    <subcellularLocation>
        <location evidence="1">Membrane</location>
        <topology evidence="1">Multi-pass membrane protein</topology>
    </subcellularLocation>
</comment>
<dbReference type="GO" id="GO:0005789">
    <property type="term" value="C:endoplasmic reticulum membrane"/>
    <property type="evidence" value="ECO:0007669"/>
    <property type="project" value="InterPro"/>
</dbReference>
<name>A0A8S1CWV2_9INSE</name>
<evidence type="ECO:0000256" key="4">
    <source>
        <dbReference type="ARBA" id="ARBA00022989"/>
    </source>
</evidence>
<evidence type="ECO:0000313" key="6">
    <source>
        <dbReference type="EMBL" id="CAB3372251.1"/>
    </source>
</evidence>
<evidence type="ECO:0000256" key="2">
    <source>
        <dbReference type="ARBA" id="ARBA00007649"/>
    </source>
</evidence>
<evidence type="ECO:0000256" key="5">
    <source>
        <dbReference type="ARBA" id="ARBA00023136"/>
    </source>
</evidence>
<dbReference type="Pfam" id="PF04061">
    <property type="entry name" value="ORMDL"/>
    <property type="match status" value="1"/>
</dbReference>
<gene>
    <name evidence="6" type="ORF">CLODIP_2_CD10928</name>
</gene>